<feature type="domain" description="Protein HGH1 N-terminal" evidence="3">
    <location>
        <begin position="104"/>
        <end position="341"/>
    </location>
</feature>
<sequence>MDAQLRELLPFLRDKNPQVRQIALENLLPQTVQGAPHRDLFFAGVKGGFQQTKESDAIRDLKLLCRDQLSVSHDAFRALVNLSDSPLMIAPLSDPLFLSFIVSYIINPAAILADLASMLLSNLTAATPACAALLKMKITVIPDDRLSNKAYPTESRCGSCPEPVPYPKAEPKQVLALPLLLDAFVEGAQVVDDLSKRTRKGELHFLASVFANMTASPIARNHFLTPQPTNVLIEDSFVEYPLAKLVVFTEHTNSIRRSGVASAIKNCAFHAPGHRAILSPESEAAAVHPSKTTAPGINALPYLLLPLAGPEEFDLEDQEKLPELLQFLPSDKKREPDSKIRLTHVETLLLLCHTRWGRDYQRQHGVYQVIRAAHEHETVEKISEHIERLVQLIQGDEPKVAEIDDEVEMNDSEMLMGTEPKQITEAKEDSDDEDMRIEEI</sequence>
<dbReference type="PANTHER" id="PTHR13387:SF9">
    <property type="entry name" value="PROTEIN HGH1 HOMOLOG"/>
    <property type="match status" value="1"/>
</dbReference>
<feature type="domain" description="Protein HGH1 C-terminal" evidence="4">
    <location>
        <begin position="347"/>
        <end position="399"/>
    </location>
</feature>
<evidence type="ECO:0000256" key="2">
    <source>
        <dbReference type="SAM" id="MobiDB-lite"/>
    </source>
</evidence>
<dbReference type="OrthoDB" id="338814at2759"/>
<keyword evidence="6" id="KW-1185">Reference proteome</keyword>
<evidence type="ECO:0000259" key="3">
    <source>
        <dbReference type="Pfam" id="PF04063"/>
    </source>
</evidence>
<accession>A0A8H5B4A0</accession>
<dbReference type="Pfam" id="PF04064">
    <property type="entry name" value="DUF384"/>
    <property type="match status" value="1"/>
</dbReference>
<dbReference type="Proteomes" id="UP000567179">
    <property type="component" value="Unassembled WGS sequence"/>
</dbReference>
<dbReference type="AlphaFoldDB" id="A0A8H5B4A0"/>
<feature type="region of interest" description="Disordered" evidence="2">
    <location>
        <begin position="409"/>
        <end position="440"/>
    </location>
</feature>
<feature type="compositionally biased region" description="Acidic residues" evidence="2">
    <location>
        <begin position="428"/>
        <end position="440"/>
    </location>
</feature>
<reference evidence="5 6" key="1">
    <citation type="journal article" date="2020" name="ISME J.">
        <title>Uncovering the hidden diversity of litter-decomposition mechanisms in mushroom-forming fungi.</title>
        <authorList>
            <person name="Floudas D."/>
            <person name="Bentzer J."/>
            <person name="Ahren D."/>
            <person name="Johansson T."/>
            <person name="Persson P."/>
            <person name="Tunlid A."/>
        </authorList>
    </citation>
    <scope>NUCLEOTIDE SEQUENCE [LARGE SCALE GENOMIC DNA]</scope>
    <source>
        <strain evidence="5 6">CBS 101986</strain>
    </source>
</reference>
<dbReference type="InterPro" id="IPR039717">
    <property type="entry name" value="Hgh1"/>
</dbReference>
<dbReference type="SUPFAM" id="SSF48371">
    <property type="entry name" value="ARM repeat"/>
    <property type="match status" value="1"/>
</dbReference>
<dbReference type="InterPro" id="IPR016024">
    <property type="entry name" value="ARM-type_fold"/>
</dbReference>
<dbReference type="PANTHER" id="PTHR13387">
    <property type="entry name" value="PROTEIN HGH1 HOMOLOG"/>
    <property type="match status" value="1"/>
</dbReference>
<dbReference type="EMBL" id="JAACJJ010000042">
    <property type="protein sequence ID" value="KAF5316344.1"/>
    <property type="molecule type" value="Genomic_DNA"/>
</dbReference>
<organism evidence="5 6">
    <name type="scientific">Psilocybe cf. subviscida</name>
    <dbReference type="NCBI Taxonomy" id="2480587"/>
    <lineage>
        <taxon>Eukaryota</taxon>
        <taxon>Fungi</taxon>
        <taxon>Dikarya</taxon>
        <taxon>Basidiomycota</taxon>
        <taxon>Agaricomycotina</taxon>
        <taxon>Agaricomycetes</taxon>
        <taxon>Agaricomycetidae</taxon>
        <taxon>Agaricales</taxon>
        <taxon>Agaricineae</taxon>
        <taxon>Strophariaceae</taxon>
        <taxon>Psilocybe</taxon>
    </lineage>
</organism>
<dbReference type="InterPro" id="IPR007206">
    <property type="entry name" value="Protein_HGH1_C"/>
</dbReference>
<comment type="similarity">
    <text evidence="1">Belongs to the HGH1 family.</text>
</comment>
<evidence type="ECO:0000256" key="1">
    <source>
        <dbReference type="ARBA" id="ARBA00006712"/>
    </source>
</evidence>
<proteinExistence type="inferred from homology"/>
<protein>
    <recommendedName>
        <fullName evidence="7">Protein HGH1 homolog</fullName>
    </recommendedName>
</protein>
<evidence type="ECO:0008006" key="7">
    <source>
        <dbReference type="Google" id="ProtNLM"/>
    </source>
</evidence>
<dbReference type="InterPro" id="IPR007205">
    <property type="entry name" value="Protein_HGH1_N"/>
</dbReference>
<dbReference type="Pfam" id="PF04063">
    <property type="entry name" value="DUF383"/>
    <property type="match status" value="1"/>
</dbReference>
<evidence type="ECO:0000313" key="5">
    <source>
        <dbReference type="EMBL" id="KAF5316344.1"/>
    </source>
</evidence>
<name>A0A8H5B4A0_9AGAR</name>
<evidence type="ECO:0000259" key="4">
    <source>
        <dbReference type="Pfam" id="PF04064"/>
    </source>
</evidence>
<comment type="caution">
    <text evidence="5">The sequence shown here is derived from an EMBL/GenBank/DDBJ whole genome shotgun (WGS) entry which is preliminary data.</text>
</comment>
<evidence type="ECO:0000313" key="6">
    <source>
        <dbReference type="Proteomes" id="UP000567179"/>
    </source>
</evidence>
<gene>
    <name evidence="5" type="ORF">D9619_006543</name>
</gene>